<proteinExistence type="inferred from homology"/>
<dbReference type="InterPro" id="IPR056457">
    <property type="entry name" value="DOP1_C"/>
</dbReference>
<gene>
    <name evidence="7" type="ORF">Gasu_11710</name>
</gene>
<dbReference type="GO" id="GO:0006895">
    <property type="term" value="P:Golgi to endosome transport"/>
    <property type="evidence" value="ECO:0007669"/>
    <property type="project" value="InterPro"/>
</dbReference>
<dbReference type="KEGG" id="gsl:Gasu_11710"/>
<dbReference type="RefSeq" id="XP_005708013.1">
    <property type="nucleotide sequence ID" value="XM_005707956.1"/>
</dbReference>
<accession>M2Y658</accession>
<dbReference type="STRING" id="130081.M2Y658"/>
<name>M2Y658_GALSU</name>
<evidence type="ECO:0000256" key="3">
    <source>
        <dbReference type="ARBA" id="ARBA00046326"/>
    </source>
</evidence>
<dbReference type="OMA" id="TSHEMEC"/>
<sequence length="2061" mass="236362">MSSDESYEATLSDPKLKAKFRTFKTELGSILASFKRAEDWADLIRDLQRLGRLLQKFQDLPLLPHKLQVAKRLAQCLSKSLPSGVHLKALEVYDIIFSRFHLALSLRDMHLFGLGIFPLYPVASTTTRPLLLQLFEKYFVNLSEDFVVSLLQGLFASILPGMDDESGELYVRLINLLDVIRSRLSNDVLFFQIFWRTISDFRECRLNALNYLQLKAGQLSIIESCIDIVKPAIILCLEDTHILVQRAILDFLSSYIPISTVESVFKDDSVALVQKVLSCLLQRDPSITKRVLAWVLEEKDEFSSIVEEKDSTMEMKNTVELIVAALKGYLQIPSNRRDCSWDVLIIVHSLFERQQLQSRLKDKIAMELLDYGFSCLQVLHINRKSADFARLESSYSENVKTVGSSKRTLDLAKSYSSSSHEMERLFVELLSGACYTPLLSMIEELLESNVEQLPCLRWQAFSYVLELPVSKQENLTGWCIRVMQHTSKFMRECCLNCHEQFWVWKHHKAVWDFFSRSLILYLSSLDGELRRDKHFNEFNSIAVDFIHSMKIWIRETLLSQSSLSSHFSEGILCSESGQDMANFEKFLLQIGSTLRLLYSSLQSKRLCDELLKLAQQQSLSSQFTIAYCGVYQFVELFTFYRSFMDSSDSRGQASASMEEKPCDNTENESQMKSETTLEHFISPVLLYWWSLLHPSAENCCIRVAQVWFSLQKCFPVLAQRIICKQLNTRSSVERLKNLECFAMLWKLVLDYQLTSPPPSICTLDAINLLNDPDESVKAAAVNWLLDCFCYQPTSILDILTESILASNFYWDNHSNCIVNIEDAPRARYGLLQLNNVINTVSSYRYALLERDALIFTRLQSSHFIVSRLSSVFLSNDVRQQMEETSQAFPLSTRSRRSRDQQQETLDRSTEKLFPGSLFPPSEYYHVIALISLSFLQSDLQSNLSQRWEQQTKWDAVDLLPYIDDFCLLKYQNKEDWMITFTGSEDPFPFFSSMYNNAANVLWNLLEFIQTMPEMGRELSLNIYPSVLIALDKAVKRRDESLQRILLEILERMMFYQGASWGVPESLHFQQVHANAVSNVIASETSFPWMERHSLFQSCYLQGIRQSLSETNGNAIVLARKWIQFTEDIVHVTQYTLPFLVETFVTIVGEQLESLFTMNRNQQVEERVLERLVLLISGLYNVLKRVFQIHRQAVKDGTLPSIWTNENVTWRSPPSSDLRTFQISSQQSQSARSVLVSSLNPFRLINDLVKDVWGKESLEQAEKTIDPRQEVIRRLVLNQLDELIAWLVDSWLRPWLSLSEREDEETSRLQLLPKYFSQHRTWCIHIVDLLFRKHPVDTLAAITVFWEDRILQSSSHDGTQYRNEDESYQDDKRVSSRSNYPSAEILFELLHATDVVTPELVLSSCSELAAATVVYLSKEALGTSRNPSATSDSASYPSHSSFEDELESWILSIVPPKLDKSSLLVVRLSSFLAQGSTSTLFCSNEFFQNVSPERCMISLLSFMEWYISSCSEPGENSADLLSTWPYISYCLRDILNICSERPIVFFIALRLLAAFIVRVLYPLVDRSFQKDWTELFLYLVKNCCSIAGGSIQQRTSLNPVKSQGPYSESASQVILRAFSILSITIVPVFELISNSNSPNSLLTSSGDWETSIGLPSSQQIVNVAVQTIRRVGNRPTMTSHEMECAVEAARLLSNCCSYPWAIRVMRKEVMSLLDSNNIFKHKNEAFLREFARVICVLLVMGNTSGESVNSSSFSSKVESGPSFSERIFFETNSNHHHHHYHNSHTPPPPPQPSTGAAVAHSQLSNSSWHLLMTSFHSFASNNAIGNVLLKTRDVENTTCCRILRRISFCFYAGGSNQFIAQLPLLLERWNEASEMSSIDVHKECLFGMRVLLIRYSEPHIAMFRVWLQMELFQIFSHPNTHRSLWIAALRTIDYLLLFGMSDFIFTKNFFLSGDLQSSSHQATVEMGDNVSIPVIGNWLRRIPSWQEKAKPFEAIIDNQLRQGLPIDLQSHTEFNDDEEEDYLVAFAVAIERRATETIWQTIPVCQRAAEESVEREFLDSKA</sequence>
<dbReference type="GO" id="GO:0005829">
    <property type="term" value="C:cytosol"/>
    <property type="evidence" value="ECO:0007669"/>
    <property type="project" value="GOC"/>
</dbReference>
<dbReference type="EMBL" id="KB454491">
    <property type="protein sequence ID" value="EME31493.1"/>
    <property type="molecule type" value="Genomic_DNA"/>
</dbReference>
<dbReference type="Pfam" id="PF24598">
    <property type="entry name" value="DOP1_C"/>
    <property type="match status" value="1"/>
</dbReference>
<protein>
    <submittedName>
        <fullName evidence="7">Uncharacterized protein</fullName>
    </submittedName>
</protein>
<feature type="region of interest" description="Disordered" evidence="4">
    <location>
        <begin position="884"/>
        <end position="907"/>
    </location>
</feature>
<dbReference type="OrthoDB" id="297643at2759"/>
<keyword evidence="1" id="KW-0813">Transport</keyword>
<dbReference type="GO" id="GO:0015031">
    <property type="term" value="P:protein transport"/>
    <property type="evidence" value="ECO:0007669"/>
    <property type="project" value="UniProtKB-KW"/>
</dbReference>
<dbReference type="InterPro" id="IPR040314">
    <property type="entry name" value="DOP1"/>
</dbReference>
<evidence type="ECO:0000259" key="5">
    <source>
        <dbReference type="Pfam" id="PF04118"/>
    </source>
</evidence>
<feature type="domain" description="DOP1 N-terminal" evidence="5">
    <location>
        <begin position="18"/>
        <end position="299"/>
    </location>
</feature>
<organism evidence="7 8">
    <name type="scientific">Galdieria sulphuraria</name>
    <name type="common">Red alga</name>
    <dbReference type="NCBI Taxonomy" id="130081"/>
    <lineage>
        <taxon>Eukaryota</taxon>
        <taxon>Rhodophyta</taxon>
        <taxon>Bangiophyceae</taxon>
        <taxon>Galdieriales</taxon>
        <taxon>Galdieriaceae</taxon>
        <taxon>Galdieria</taxon>
    </lineage>
</organism>
<dbReference type="Pfam" id="PF04118">
    <property type="entry name" value="Dopey_N"/>
    <property type="match status" value="1"/>
</dbReference>
<evidence type="ECO:0000259" key="6">
    <source>
        <dbReference type="Pfam" id="PF24598"/>
    </source>
</evidence>
<comment type="similarity">
    <text evidence="3">Belongs to the DOP1 family.</text>
</comment>
<reference evidence="8" key="1">
    <citation type="journal article" date="2013" name="Science">
        <title>Gene transfer from bacteria and archaea facilitated evolution of an extremophilic eukaryote.</title>
        <authorList>
            <person name="Schonknecht G."/>
            <person name="Chen W.H."/>
            <person name="Ternes C.M."/>
            <person name="Barbier G.G."/>
            <person name="Shrestha R.P."/>
            <person name="Stanke M."/>
            <person name="Brautigam A."/>
            <person name="Baker B.J."/>
            <person name="Banfield J.F."/>
            <person name="Garavito R.M."/>
            <person name="Carr K."/>
            <person name="Wilkerson C."/>
            <person name="Rensing S.A."/>
            <person name="Gagneul D."/>
            <person name="Dickenson N.E."/>
            <person name="Oesterhelt C."/>
            <person name="Lercher M.J."/>
            <person name="Weber A.P."/>
        </authorList>
    </citation>
    <scope>NUCLEOTIDE SEQUENCE [LARGE SCALE GENOMIC DNA]</scope>
    <source>
        <strain evidence="8">074W</strain>
    </source>
</reference>
<dbReference type="GO" id="GO:0005802">
    <property type="term" value="C:trans-Golgi network"/>
    <property type="evidence" value="ECO:0007669"/>
    <property type="project" value="TreeGrafter"/>
</dbReference>
<keyword evidence="8" id="KW-1185">Reference proteome</keyword>
<feature type="compositionally biased region" description="Basic and acidic residues" evidence="4">
    <location>
        <begin position="897"/>
        <end position="907"/>
    </location>
</feature>
<dbReference type="eggNOG" id="KOG3613">
    <property type="taxonomic scope" value="Eukaryota"/>
</dbReference>
<dbReference type="Gramene" id="EME31493">
    <property type="protein sequence ID" value="EME31493"/>
    <property type="gene ID" value="Gasu_11710"/>
</dbReference>
<evidence type="ECO:0000313" key="8">
    <source>
        <dbReference type="Proteomes" id="UP000030680"/>
    </source>
</evidence>
<dbReference type="Proteomes" id="UP000030680">
    <property type="component" value="Unassembled WGS sequence"/>
</dbReference>
<evidence type="ECO:0000256" key="4">
    <source>
        <dbReference type="SAM" id="MobiDB-lite"/>
    </source>
</evidence>
<evidence type="ECO:0000256" key="2">
    <source>
        <dbReference type="ARBA" id="ARBA00022927"/>
    </source>
</evidence>
<evidence type="ECO:0000313" key="7">
    <source>
        <dbReference type="EMBL" id="EME31493.1"/>
    </source>
</evidence>
<feature type="domain" description="DOP1-like C-terminal" evidence="6">
    <location>
        <begin position="1818"/>
        <end position="1946"/>
    </location>
</feature>
<dbReference type="PANTHER" id="PTHR14042:SF24">
    <property type="entry name" value="PROTEIN DOPEY-1 HOMOLOG"/>
    <property type="match status" value="1"/>
</dbReference>
<dbReference type="GO" id="GO:0005768">
    <property type="term" value="C:endosome"/>
    <property type="evidence" value="ECO:0007669"/>
    <property type="project" value="TreeGrafter"/>
</dbReference>
<dbReference type="PANTHER" id="PTHR14042">
    <property type="entry name" value="DOPEY-RELATED"/>
    <property type="match status" value="1"/>
</dbReference>
<keyword evidence="2" id="KW-0653">Protein transport</keyword>
<dbReference type="GeneID" id="17090135"/>
<evidence type="ECO:0000256" key="1">
    <source>
        <dbReference type="ARBA" id="ARBA00022448"/>
    </source>
</evidence>
<feature type="region of interest" description="Disordered" evidence="4">
    <location>
        <begin position="1774"/>
        <end position="1797"/>
    </location>
</feature>
<dbReference type="InterPro" id="IPR007249">
    <property type="entry name" value="DOP1_N"/>
</dbReference>